<evidence type="ECO:0000313" key="5">
    <source>
        <dbReference type="Proteomes" id="UP000295506"/>
    </source>
</evidence>
<protein>
    <recommendedName>
        <fullName evidence="6">Lipase helper protein</fullName>
    </recommendedName>
</protein>
<dbReference type="AlphaFoldDB" id="A0A126QNM3"/>
<reference evidence="2 4" key="1">
    <citation type="journal article" date="2016" name="Front. Microbiol.">
        <title>Genome Sequence of the Piezophilic, Mesophilic Sulfate-Reducing Bacterium Desulfovibrio indicus J2T.</title>
        <authorList>
            <person name="Cao J."/>
            <person name="Maignien L."/>
            <person name="Shao Z."/>
            <person name="Alain K."/>
            <person name="Jebbar M."/>
        </authorList>
    </citation>
    <scope>NUCLEOTIDE SEQUENCE [LARGE SCALE GENOMIC DNA]</scope>
    <source>
        <strain evidence="2 4">J2</strain>
    </source>
</reference>
<dbReference type="EMBL" id="SOBK01000003">
    <property type="protein sequence ID" value="TDT90053.1"/>
    <property type="molecule type" value="Genomic_DNA"/>
</dbReference>
<evidence type="ECO:0000313" key="3">
    <source>
        <dbReference type="EMBL" id="TDT90053.1"/>
    </source>
</evidence>
<evidence type="ECO:0000313" key="2">
    <source>
        <dbReference type="EMBL" id="AMK11643.1"/>
    </source>
</evidence>
<proteinExistence type="predicted"/>
<keyword evidence="4" id="KW-1185">Reference proteome</keyword>
<accession>A0A126QNM3</accession>
<organism evidence="3 5">
    <name type="scientific">Pseudodesulfovibrio indicus</name>
    <dbReference type="NCBI Taxonomy" id="1716143"/>
    <lineage>
        <taxon>Bacteria</taxon>
        <taxon>Pseudomonadati</taxon>
        <taxon>Thermodesulfobacteriota</taxon>
        <taxon>Desulfovibrionia</taxon>
        <taxon>Desulfovibrionales</taxon>
        <taxon>Desulfovibrionaceae</taxon>
    </lineage>
</organism>
<dbReference type="OrthoDB" id="5471817at2"/>
<evidence type="ECO:0000256" key="1">
    <source>
        <dbReference type="SAM" id="MobiDB-lite"/>
    </source>
</evidence>
<dbReference type="KEGG" id="dej:AWY79_11210"/>
<feature type="region of interest" description="Disordered" evidence="1">
    <location>
        <begin position="29"/>
        <end position="85"/>
    </location>
</feature>
<dbReference type="Proteomes" id="UP000055611">
    <property type="component" value="Chromosome"/>
</dbReference>
<name>A0A126QNM3_9BACT</name>
<dbReference type="RefSeq" id="WP_066803743.1">
    <property type="nucleotide sequence ID" value="NZ_CP014206.1"/>
</dbReference>
<dbReference type="Proteomes" id="UP000295506">
    <property type="component" value="Unassembled WGS sequence"/>
</dbReference>
<evidence type="ECO:0008006" key="6">
    <source>
        <dbReference type="Google" id="ProtNLM"/>
    </source>
</evidence>
<evidence type="ECO:0000313" key="4">
    <source>
        <dbReference type="Proteomes" id="UP000055611"/>
    </source>
</evidence>
<gene>
    <name evidence="2" type="ORF">AWY79_11210</name>
    <name evidence="3" type="ORF">EDC59_103358</name>
</gene>
<feature type="compositionally biased region" description="Pro residues" evidence="1">
    <location>
        <begin position="73"/>
        <end position="82"/>
    </location>
</feature>
<feature type="compositionally biased region" description="Basic and acidic residues" evidence="1">
    <location>
        <begin position="45"/>
        <end position="61"/>
    </location>
</feature>
<sequence length="347" mass="38747">MKEKRTALILIASAVVLAAGAFLMLNRGDDQSQEVRSEITQPAEEPAKAPDWVDKGQEAKPDYAPATAQPEDVTPPPPPPAPEQDTETIEITEDRMVRFTFVESLSDFLLQRFQPRGANGKPDSLASAVALNKYYGRELEGFAVSGDDIRASRKAIYDYAFTPGMLKTLYELYAPAFLVHLVDTAASTEREYVVGNEKELRTLTNEEIAVMLRLNARRIERTADLFRAFADDPSIIEAAGKYRRAAKAVERANGQLQQAIAEEKNTAEASDRLKQAILLRERTRAEIVSQLRQVCQSCGGSEVFYLSQWAYRRVLDQPEEKLKTFAAAADILDDLAVRFQEKADELK</sequence>
<dbReference type="EMBL" id="CP014206">
    <property type="protein sequence ID" value="AMK11643.1"/>
    <property type="molecule type" value="Genomic_DNA"/>
</dbReference>
<reference evidence="3 5" key="2">
    <citation type="submission" date="2019-03" db="EMBL/GenBank/DDBJ databases">
        <title>Genomic Encyclopedia of Type Strains, Phase IV (KMG-IV): sequencing the most valuable type-strain genomes for metagenomic binning, comparative biology and taxonomic classification.</title>
        <authorList>
            <person name="Goeker M."/>
        </authorList>
    </citation>
    <scope>NUCLEOTIDE SEQUENCE [LARGE SCALE GENOMIC DNA]</scope>
    <source>
        <strain evidence="3 5">DSM 101483</strain>
    </source>
</reference>